<feature type="active site" description="Proton donor" evidence="12">
    <location>
        <position position="66"/>
    </location>
</feature>
<feature type="binding site" evidence="14">
    <location>
        <position position="101"/>
    </location>
    <ligand>
        <name>Zn(2+)</name>
        <dbReference type="ChEBI" id="CHEBI:29105"/>
        <note>catalytic</note>
    </ligand>
</feature>
<dbReference type="Proteomes" id="UP001197378">
    <property type="component" value="Unassembled WGS sequence"/>
</dbReference>
<evidence type="ECO:0000256" key="11">
    <source>
        <dbReference type="ARBA" id="ARBA00049558"/>
    </source>
</evidence>
<keyword evidence="6 14" id="KW-0479">Metal-binding</keyword>
<dbReference type="InterPro" id="IPR006262">
    <property type="entry name" value="Cyt_deam_tetra"/>
</dbReference>
<name>A0AAE3CJT9_9PROT</name>
<dbReference type="AlphaFoldDB" id="A0AAE3CJT9"/>
<comment type="catalytic activity">
    <reaction evidence="11 15">
        <text>cytidine + H2O + H(+) = uridine + NH4(+)</text>
        <dbReference type="Rhea" id="RHEA:16069"/>
        <dbReference type="ChEBI" id="CHEBI:15377"/>
        <dbReference type="ChEBI" id="CHEBI:15378"/>
        <dbReference type="ChEBI" id="CHEBI:16704"/>
        <dbReference type="ChEBI" id="CHEBI:17562"/>
        <dbReference type="ChEBI" id="CHEBI:28938"/>
        <dbReference type="EC" id="3.5.4.5"/>
    </reaction>
</comment>
<dbReference type="Pfam" id="PF00383">
    <property type="entry name" value="dCMP_cyt_deam_1"/>
    <property type="match status" value="1"/>
</dbReference>
<dbReference type="NCBIfam" id="TIGR01354">
    <property type="entry name" value="cyt_deam_tetra"/>
    <property type="match status" value="1"/>
</dbReference>
<evidence type="ECO:0000256" key="13">
    <source>
        <dbReference type="PIRSR" id="PIRSR606262-2"/>
    </source>
</evidence>
<comment type="caution">
    <text evidence="17">The sequence shown here is derived from an EMBL/GenBank/DDBJ whole genome shotgun (WGS) entry which is preliminary data.</text>
</comment>
<gene>
    <name evidence="17" type="primary">cdd</name>
    <name evidence="17" type="ORF">HFQ13_07800</name>
</gene>
<dbReference type="PANTHER" id="PTHR11644">
    <property type="entry name" value="CYTIDINE DEAMINASE"/>
    <property type="match status" value="1"/>
</dbReference>
<dbReference type="PANTHER" id="PTHR11644:SF2">
    <property type="entry name" value="CYTIDINE DEAMINASE"/>
    <property type="match status" value="1"/>
</dbReference>
<dbReference type="PROSITE" id="PS51747">
    <property type="entry name" value="CYT_DCMP_DEAMINASES_2"/>
    <property type="match status" value="1"/>
</dbReference>
<comment type="cofactor">
    <cofactor evidence="1 14 15">
        <name>Zn(2+)</name>
        <dbReference type="ChEBI" id="CHEBI:29105"/>
    </cofactor>
</comment>
<keyword evidence="7 15" id="KW-0378">Hydrolase</keyword>
<evidence type="ECO:0000256" key="12">
    <source>
        <dbReference type="PIRSR" id="PIRSR606262-1"/>
    </source>
</evidence>
<dbReference type="GO" id="GO:0072527">
    <property type="term" value="P:pyrimidine-containing compound metabolic process"/>
    <property type="evidence" value="ECO:0007669"/>
    <property type="project" value="UniProtKB-ARBA"/>
</dbReference>
<dbReference type="CDD" id="cd01283">
    <property type="entry name" value="cytidine_deaminase"/>
    <property type="match status" value="1"/>
</dbReference>
<keyword evidence="18" id="KW-1185">Reference proteome</keyword>
<proteinExistence type="inferred from homology"/>
<evidence type="ECO:0000256" key="1">
    <source>
        <dbReference type="ARBA" id="ARBA00001947"/>
    </source>
</evidence>
<dbReference type="EMBL" id="JAAXYO010000107">
    <property type="protein sequence ID" value="MBU2788106.1"/>
    <property type="molecule type" value="Genomic_DNA"/>
</dbReference>
<dbReference type="InterPro" id="IPR016193">
    <property type="entry name" value="Cytidine_deaminase-like"/>
</dbReference>
<reference evidence="17" key="1">
    <citation type="journal article" date="2021" name="ISME J.">
        <title>Genomic evolution of the class Acidithiobacillia: deep-branching Proteobacteria living in extreme acidic conditions.</title>
        <authorList>
            <person name="Moya-Beltran A."/>
            <person name="Beard S."/>
            <person name="Rojas-Villalobos C."/>
            <person name="Issotta F."/>
            <person name="Gallardo Y."/>
            <person name="Ulloa R."/>
            <person name="Giaveno A."/>
            <person name="Degli Esposti M."/>
            <person name="Johnson D.B."/>
            <person name="Quatrini R."/>
        </authorList>
    </citation>
    <scope>NUCLEOTIDE SEQUENCE</scope>
    <source>
        <strain evidence="17">VAN18-1</strain>
    </source>
</reference>
<evidence type="ECO:0000256" key="9">
    <source>
        <dbReference type="ARBA" id="ARBA00032005"/>
    </source>
</evidence>
<evidence type="ECO:0000256" key="2">
    <source>
        <dbReference type="ARBA" id="ARBA00003949"/>
    </source>
</evidence>
<dbReference type="FunFam" id="3.40.140.10:FF:000008">
    <property type="entry name" value="Cytidine deaminase"/>
    <property type="match status" value="1"/>
</dbReference>
<comment type="function">
    <text evidence="2 15">This enzyme scavenges exogenous and endogenous cytidine and 2'-deoxycytidine for UMP synthesis.</text>
</comment>
<dbReference type="GO" id="GO:0055086">
    <property type="term" value="P:nucleobase-containing small molecule metabolic process"/>
    <property type="evidence" value="ECO:0007669"/>
    <property type="project" value="UniProtKB-ARBA"/>
</dbReference>
<dbReference type="InterPro" id="IPR050202">
    <property type="entry name" value="Cyt/Deoxycyt_deaminase"/>
</dbReference>
<evidence type="ECO:0000256" key="10">
    <source>
        <dbReference type="ARBA" id="ARBA00049252"/>
    </source>
</evidence>
<feature type="binding site" evidence="13">
    <location>
        <begin position="53"/>
        <end position="59"/>
    </location>
    <ligand>
        <name>substrate</name>
    </ligand>
</feature>
<dbReference type="InterPro" id="IPR002125">
    <property type="entry name" value="CMP_dCMP_dom"/>
</dbReference>
<feature type="binding site" evidence="14">
    <location>
        <position position="98"/>
    </location>
    <ligand>
        <name>Zn(2+)</name>
        <dbReference type="ChEBI" id="CHEBI:29105"/>
        <note>catalytic</note>
    </ligand>
</feature>
<comment type="catalytic activity">
    <reaction evidence="10 15">
        <text>2'-deoxycytidine + H2O + H(+) = 2'-deoxyuridine + NH4(+)</text>
        <dbReference type="Rhea" id="RHEA:13433"/>
        <dbReference type="ChEBI" id="CHEBI:15377"/>
        <dbReference type="ChEBI" id="CHEBI:15378"/>
        <dbReference type="ChEBI" id="CHEBI:15698"/>
        <dbReference type="ChEBI" id="CHEBI:16450"/>
        <dbReference type="ChEBI" id="CHEBI:28938"/>
        <dbReference type="EC" id="3.5.4.5"/>
    </reaction>
</comment>
<protein>
    <recommendedName>
        <fullName evidence="5 15">Cytidine deaminase</fullName>
        <ecNumber evidence="4 15">3.5.4.5</ecNumber>
    </recommendedName>
    <alternativeName>
        <fullName evidence="9 15">Cytidine aminohydrolase</fullName>
    </alternativeName>
</protein>
<comment type="similarity">
    <text evidence="3 15">Belongs to the cytidine and deoxycytidylate deaminase family.</text>
</comment>
<evidence type="ECO:0000313" key="18">
    <source>
        <dbReference type="Proteomes" id="UP001197378"/>
    </source>
</evidence>
<feature type="binding site" evidence="14">
    <location>
        <position position="64"/>
    </location>
    <ligand>
        <name>Zn(2+)</name>
        <dbReference type="ChEBI" id="CHEBI:29105"/>
        <note>catalytic</note>
    </ligand>
</feature>
<evidence type="ECO:0000256" key="7">
    <source>
        <dbReference type="ARBA" id="ARBA00022801"/>
    </source>
</evidence>
<sequence>MDAGKFSNLSDELLQELRCAAADALQRSWSPYSRYPVGAALLTVSGRIVSGCNVENAAYPSGLCAEASAIARLVSAHGAEPLVAVYVICQGEEPAWPCGSCRQRLHEFAHPDLRAYVSTWEGAVQSLAFTDLFPQSFGPQNLGFHLLGE</sequence>
<dbReference type="GO" id="GO:0004126">
    <property type="term" value="F:cytidine deaminase activity"/>
    <property type="evidence" value="ECO:0007669"/>
    <property type="project" value="UniProtKB-UniRule"/>
</dbReference>
<evidence type="ECO:0000256" key="8">
    <source>
        <dbReference type="ARBA" id="ARBA00022833"/>
    </source>
</evidence>
<dbReference type="SUPFAM" id="SSF53927">
    <property type="entry name" value="Cytidine deaminase-like"/>
    <property type="match status" value="1"/>
</dbReference>
<accession>A0AAE3CJT9</accession>
<keyword evidence="8 14" id="KW-0862">Zinc</keyword>
<dbReference type="GO" id="GO:0008270">
    <property type="term" value="F:zinc ion binding"/>
    <property type="evidence" value="ECO:0007669"/>
    <property type="project" value="UniProtKB-UniRule"/>
</dbReference>
<evidence type="ECO:0000256" key="14">
    <source>
        <dbReference type="PIRSR" id="PIRSR606262-3"/>
    </source>
</evidence>
<evidence type="ECO:0000256" key="15">
    <source>
        <dbReference type="RuleBase" id="RU364006"/>
    </source>
</evidence>
<evidence type="ECO:0000259" key="16">
    <source>
        <dbReference type="PROSITE" id="PS51747"/>
    </source>
</evidence>
<dbReference type="Gene3D" id="3.40.140.10">
    <property type="entry name" value="Cytidine Deaminase, domain 2"/>
    <property type="match status" value="1"/>
</dbReference>
<evidence type="ECO:0000256" key="6">
    <source>
        <dbReference type="ARBA" id="ARBA00022723"/>
    </source>
</evidence>
<evidence type="ECO:0000256" key="5">
    <source>
        <dbReference type="ARBA" id="ARBA00018266"/>
    </source>
</evidence>
<evidence type="ECO:0000313" key="17">
    <source>
        <dbReference type="EMBL" id="MBU2788106.1"/>
    </source>
</evidence>
<evidence type="ECO:0000256" key="3">
    <source>
        <dbReference type="ARBA" id="ARBA00006576"/>
    </source>
</evidence>
<dbReference type="NCBIfam" id="NF004064">
    <property type="entry name" value="PRK05578.1"/>
    <property type="match status" value="1"/>
</dbReference>
<organism evidence="17 18">
    <name type="scientific">Igneacidithiobacillus copahuensis</name>
    <dbReference type="NCBI Taxonomy" id="2724909"/>
    <lineage>
        <taxon>Bacteria</taxon>
        <taxon>Pseudomonadati</taxon>
        <taxon>Pseudomonadota</taxon>
        <taxon>Acidithiobacillia</taxon>
        <taxon>Acidithiobacillales</taxon>
        <taxon>Acidithiobacillaceae</taxon>
        <taxon>Igneacidithiobacillus</taxon>
    </lineage>
</organism>
<dbReference type="GO" id="GO:0005829">
    <property type="term" value="C:cytosol"/>
    <property type="evidence" value="ECO:0007669"/>
    <property type="project" value="TreeGrafter"/>
</dbReference>
<evidence type="ECO:0000256" key="4">
    <source>
        <dbReference type="ARBA" id="ARBA00012783"/>
    </source>
</evidence>
<feature type="domain" description="CMP/dCMP-type deaminase" evidence="16">
    <location>
        <begin position="12"/>
        <end position="127"/>
    </location>
</feature>
<dbReference type="EC" id="3.5.4.5" evidence="4 15"/>